<evidence type="ECO:0000313" key="2">
    <source>
        <dbReference type="EMBL" id="KAB2623070.1"/>
    </source>
</evidence>
<evidence type="ECO:0000313" key="3">
    <source>
        <dbReference type="Proteomes" id="UP000327157"/>
    </source>
</evidence>
<feature type="region of interest" description="Disordered" evidence="1">
    <location>
        <begin position="187"/>
        <end position="232"/>
    </location>
</feature>
<dbReference type="EMBL" id="SMOL01000231">
    <property type="protein sequence ID" value="KAB2623070.1"/>
    <property type="molecule type" value="Genomic_DNA"/>
</dbReference>
<comment type="caution">
    <text evidence="2">The sequence shown here is derived from an EMBL/GenBank/DDBJ whole genome shotgun (WGS) entry which is preliminary data.</text>
</comment>
<sequence>MADTTNGAATSTNPTMNHFSSMTTVVNIKVDRTNYPLWLAQILPILKSRNLMGYVDGSIVCPPKHLPGAAAINPAYTNWVQHDQLILSWINGSLTPSVLSVVASKRSSHDTWEALEQRYASTSQNRILFLCNELMQTKKGDIAAQARDTPIAYPTLEALLLTTERRMAAQNAQPVEAAPMNAFVTTRGRGGRLRGNGRGAFQSTRGGGAVNPRGFFPRNNNQRPNSACNGEKITNTGERLTCQICGK</sequence>
<dbReference type="AlphaFoldDB" id="A0A5N5HC99"/>
<dbReference type="Pfam" id="PF14223">
    <property type="entry name" value="Retrotran_gag_2"/>
    <property type="match status" value="1"/>
</dbReference>
<dbReference type="Proteomes" id="UP000327157">
    <property type="component" value="Chromosome 4"/>
</dbReference>
<proteinExistence type="predicted"/>
<reference evidence="2 3" key="1">
    <citation type="submission" date="2019-09" db="EMBL/GenBank/DDBJ databases">
        <authorList>
            <person name="Ou C."/>
        </authorList>
    </citation>
    <scope>NUCLEOTIDE SEQUENCE [LARGE SCALE GENOMIC DNA]</scope>
    <source>
        <strain evidence="2">S2</strain>
        <tissue evidence="2">Leaf</tissue>
    </source>
</reference>
<protein>
    <submittedName>
        <fullName evidence="2">Uncharacterized protein</fullName>
    </submittedName>
</protein>
<dbReference type="OrthoDB" id="1845088at2759"/>
<dbReference type="PANTHER" id="PTHR47481:SF30">
    <property type="entry name" value="CCHC-TYPE DOMAIN-CONTAINING PROTEIN"/>
    <property type="match status" value="1"/>
</dbReference>
<accession>A0A5N5HC99</accession>
<gene>
    <name evidence="2" type="ORF">D8674_025252</name>
</gene>
<keyword evidence="3" id="KW-1185">Reference proteome</keyword>
<name>A0A5N5HC99_9ROSA</name>
<reference evidence="2 3" key="3">
    <citation type="submission" date="2019-11" db="EMBL/GenBank/DDBJ databases">
        <title>A de novo genome assembly of a pear dwarfing rootstock.</title>
        <authorList>
            <person name="Wang F."/>
            <person name="Wang J."/>
            <person name="Li S."/>
            <person name="Zhang Y."/>
            <person name="Fang M."/>
            <person name="Ma L."/>
            <person name="Zhao Y."/>
            <person name="Jiang S."/>
        </authorList>
    </citation>
    <scope>NUCLEOTIDE SEQUENCE [LARGE SCALE GENOMIC DNA]</scope>
    <source>
        <strain evidence="2">S2</strain>
        <tissue evidence="2">Leaf</tissue>
    </source>
</reference>
<feature type="compositionally biased region" description="Polar residues" evidence="1">
    <location>
        <begin position="218"/>
        <end position="232"/>
    </location>
</feature>
<evidence type="ECO:0000256" key="1">
    <source>
        <dbReference type="SAM" id="MobiDB-lite"/>
    </source>
</evidence>
<dbReference type="PANTHER" id="PTHR47481">
    <property type="match status" value="1"/>
</dbReference>
<reference evidence="3" key="2">
    <citation type="submission" date="2019-10" db="EMBL/GenBank/DDBJ databases">
        <title>A de novo genome assembly of a pear dwarfing rootstock.</title>
        <authorList>
            <person name="Wang F."/>
            <person name="Wang J."/>
            <person name="Li S."/>
            <person name="Zhang Y."/>
            <person name="Fang M."/>
            <person name="Ma L."/>
            <person name="Zhao Y."/>
            <person name="Jiang S."/>
        </authorList>
    </citation>
    <scope>NUCLEOTIDE SEQUENCE [LARGE SCALE GENOMIC DNA]</scope>
</reference>
<organism evidence="2 3">
    <name type="scientific">Pyrus ussuriensis x Pyrus communis</name>
    <dbReference type="NCBI Taxonomy" id="2448454"/>
    <lineage>
        <taxon>Eukaryota</taxon>
        <taxon>Viridiplantae</taxon>
        <taxon>Streptophyta</taxon>
        <taxon>Embryophyta</taxon>
        <taxon>Tracheophyta</taxon>
        <taxon>Spermatophyta</taxon>
        <taxon>Magnoliopsida</taxon>
        <taxon>eudicotyledons</taxon>
        <taxon>Gunneridae</taxon>
        <taxon>Pentapetalae</taxon>
        <taxon>rosids</taxon>
        <taxon>fabids</taxon>
        <taxon>Rosales</taxon>
        <taxon>Rosaceae</taxon>
        <taxon>Amygdaloideae</taxon>
        <taxon>Maleae</taxon>
        <taxon>Pyrus</taxon>
    </lineage>
</organism>